<dbReference type="InterPro" id="IPR037185">
    <property type="entry name" value="EmrE-like"/>
</dbReference>
<name>A0A221M8H2_9BACI</name>
<comment type="subcellular location">
    <subcellularLocation>
        <location evidence="1 7">Cell membrane</location>
        <topology evidence="1 7">Multi-pass membrane protein</topology>
    </subcellularLocation>
</comment>
<reference evidence="9 10" key="1">
    <citation type="journal article" date="2003" name="Int. J. Syst. Evol. Microbiol.">
        <title>Virgibacillus carmonensis sp. nov., Virgibacillus necropolis sp. nov. and Virgibacillus picturae sp. nov., three novel species isolated from deteriorated mural paintings, transfer of the species of the genus salibacillus to Virgibacillus, as Virgibacillus marismortui comb. nov. and Virgibacillus salexigens comb. nov., and emended description of the genus Virgibacillus.</title>
        <authorList>
            <person name="Heyrman J."/>
            <person name="Logan N.A."/>
            <person name="Busse H.J."/>
            <person name="Balcaen A."/>
            <person name="Lebbe L."/>
            <person name="Rodriguez-Diaz M."/>
            <person name="Swings J."/>
            <person name="De Vos P."/>
        </authorList>
    </citation>
    <scope>NUCLEOTIDE SEQUENCE [LARGE SCALE GENOMIC DNA]</scope>
    <source>
        <strain evidence="9 10">LMG 19488</strain>
    </source>
</reference>
<keyword evidence="4 7" id="KW-0812">Transmembrane</keyword>
<dbReference type="Pfam" id="PF00893">
    <property type="entry name" value="Multi_Drug_Res"/>
    <property type="match status" value="1"/>
</dbReference>
<evidence type="ECO:0000313" key="9">
    <source>
        <dbReference type="EMBL" id="ASN03938.1"/>
    </source>
</evidence>
<dbReference type="RefSeq" id="WP_089530508.1">
    <property type="nucleotide sequence ID" value="NZ_CP022437.1"/>
</dbReference>
<feature type="transmembrane region" description="Helical" evidence="8">
    <location>
        <begin position="57"/>
        <end position="78"/>
    </location>
</feature>
<evidence type="ECO:0000256" key="2">
    <source>
        <dbReference type="ARBA" id="ARBA00022448"/>
    </source>
</evidence>
<feature type="transmembrane region" description="Helical" evidence="8">
    <location>
        <begin position="84"/>
        <end position="102"/>
    </location>
</feature>
<evidence type="ECO:0000256" key="1">
    <source>
        <dbReference type="ARBA" id="ARBA00004651"/>
    </source>
</evidence>
<dbReference type="FunFam" id="1.10.3730.20:FF:000001">
    <property type="entry name" value="Quaternary ammonium compound resistance transporter SugE"/>
    <property type="match status" value="1"/>
</dbReference>
<organism evidence="9 10">
    <name type="scientific">Virgibacillus necropolis</name>
    <dbReference type="NCBI Taxonomy" id="163877"/>
    <lineage>
        <taxon>Bacteria</taxon>
        <taxon>Bacillati</taxon>
        <taxon>Bacillota</taxon>
        <taxon>Bacilli</taxon>
        <taxon>Bacillales</taxon>
        <taxon>Bacillaceae</taxon>
        <taxon>Virgibacillus</taxon>
    </lineage>
</organism>
<dbReference type="OrthoDB" id="21828at2"/>
<evidence type="ECO:0000256" key="7">
    <source>
        <dbReference type="RuleBase" id="RU003942"/>
    </source>
</evidence>
<dbReference type="GO" id="GO:0022857">
    <property type="term" value="F:transmembrane transporter activity"/>
    <property type="evidence" value="ECO:0007669"/>
    <property type="project" value="InterPro"/>
</dbReference>
<dbReference type="GO" id="GO:0005886">
    <property type="term" value="C:plasma membrane"/>
    <property type="evidence" value="ECO:0007669"/>
    <property type="project" value="UniProtKB-SubCell"/>
</dbReference>
<dbReference type="Gene3D" id="1.10.3730.20">
    <property type="match status" value="1"/>
</dbReference>
<protein>
    <submittedName>
        <fullName evidence="9">QacE family quaternary ammonium compound efflux SMR transporter</fullName>
    </submittedName>
</protein>
<accession>A0A221M8H2</accession>
<dbReference type="Proteomes" id="UP000204391">
    <property type="component" value="Chromosome"/>
</dbReference>
<evidence type="ECO:0000256" key="4">
    <source>
        <dbReference type="ARBA" id="ARBA00022692"/>
    </source>
</evidence>
<dbReference type="SUPFAM" id="SSF103481">
    <property type="entry name" value="Multidrug resistance efflux transporter EmrE"/>
    <property type="match status" value="1"/>
</dbReference>
<evidence type="ECO:0000313" key="10">
    <source>
        <dbReference type="Proteomes" id="UP000204391"/>
    </source>
</evidence>
<proteinExistence type="inferred from homology"/>
<comment type="similarity">
    <text evidence="7">Belongs to the drug/metabolite transporter (DMT) superfamily. Small multidrug resistance (SMR) (TC 2.A.7.1) family.</text>
</comment>
<keyword evidence="3" id="KW-1003">Cell membrane</keyword>
<keyword evidence="6 8" id="KW-0472">Membrane</keyword>
<evidence type="ECO:0000256" key="8">
    <source>
        <dbReference type="SAM" id="Phobius"/>
    </source>
</evidence>
<keyword evidence="10" id="KW-1185">Reference proteome</keyword>
<keyword evidence="5 8" id="KW-1133">Transmembrane helix</keyword>
<gene>
    <name evidence="9" type="ORF">CFK40_02440</name>
</gene>
<dbReference type="InterPro" id="IPR045324">
    <property type="entry name" value="Small_multidrug_res"/>
</dbReference>
<dbReference type="InterPro" id="IPR000390">
    <property type="entry name" value="Small_drug/metabolite_transptr"/>
</dbReference>
<dbReference type="KEGG" id="vne:CFK40_02440"/>
<evidence type="ECO:0000256" key="3">
    <source>
        <dbReference type="ARBA" id="ARBA00022475"/>
    </source>
</evidence>
<feature type="transmembrane region" description="Helical" evidence="8">
    <location>
        <begin position="32"/>
        <end position="50"/>
    </location>
</feature>
<dbReference type="EMBL" id="CP022437">
    <property type="protein sequence ID" value="ASN03938.1"/>
    <property type="molecule type" value="Genomic_DNA"/>
</dbReference>
<sequence>MAWILLMVAGIEEVISVSLLKYVHDYNKKWPMFIIVLGYGLSFTCMAIAMKTITPGVAYAIWTGMGSVGITLVSYFLFKEKIHLPQLVCLSLIVIGIVGLKIN</sequence>
<dbReference type="AlphaFoldDB" id="A0A221M8H2"/>
<evidence type="ECO:0000256" key="5">
    <source>
        <dbReference type="ARBA" id="ARBA00022989"/>
    </source>
</evidence>
<keyword evidence="2" id="KW-0813">Transport</keyword>
<dbReference type="PANTHER" id="PTHR30561">
    <property type="entry name" value="SMR FAMILY PROTON-DEPENDENT DRUG EFFLUX TRANSPORTER SUGE"/>
    <property type="match status" value="1"/>
</dbReference>
<dbReference type="PANTHER" id="PTHR30561:SF0">
    <property type="entry name" value="GUANIDINIUM EXPORTER"/>
    <property type="match status" value="1"/>
</dbReference>
<evidence type="ECO:0000256" key="6">
    <source>
        <dbReference type="ARBA" id="ARBA00023136"/>
    </source>
</evidence>